<comment type="caution">
    <text evidence="7">The sequence shown here is derived from an EMBL/GenBank/DDBJ whole genome shotgun (WGS) entry which is preliminary data.</text>
</comment>
<dbReference type="AlphaFoldDB" id="A0A2I2ACG8"/>
<evidence type="ECO:0000259" key="6">
    <source>
        <dbReference type="SMART" id="SM00382"/>
    </source>
</evidence>
<dbReference type="PRINTS" id="PR00300">
    <property type="entry name" value="CLPPROTEASEA"/>
</dbReference>
<dbReference type="SUPFAM" id="SSF52540">
    <property type="entry name" value="P-loop containing nucleoside triphosphate hydrolases"/>
    <property type="match status" value="2"/>
</dbReference>
<gene>
    <name evidence="7" type="ORF">CYR79_02840</name>
</gene>
<dbReference type="CDD" id="cd00009">
    <property type="entry name" value="AAA"/>
    <property type="match status" value="1"/>
</dbReference>
<dbReference type="GO" id="GO:0005737">
    <property type="term" value="C:cytoplasm"/>
    <property type="evidence" value="ECO:0007669"/>
    <property type="project" value="TreeGrafter"/>
</dbReference>
<dbReference type="InterPro" id="IPR027417">
    <property type="entry name" value="P-loop_NTPase"/>
</dbReference>
<name>A0A2I2ACG8_9LACO</name>
<evidence type="ECO:0000256" key="5">
    <source>
        <dbReference type="SAM" id="MobiDB-lite"/>
    </source>
</evidence>
<comment type="function">
    <text evidence="4">Part of a stress-induced multi-chaperone system, it is involved in the recovery of the cell from heat-induced damage, in cooperation with DnaK, DnaJ and GrpE. Acts before DnaK, in the processing of protein aggregates. Protein binding stimulates the ATPase activity; ATP hydrolysis unfolds the denatured protein aggregates, which probably helps expose new hydrophobic binding sites on the surface of ClpB-bound aggregates, contributing to the solubilization and refolding of denatured protein aggregates by DnaK.</text>
</comment>
<dbReference type="Pfam" id="PF17871">
    <property type="entry name" value="AAA_lid_9"/>
    <property type="match status" value="1"/>
</dbReference>
<keyword evidence="2" id="KW-0547">Nucleotide-binding</keyword>
<evidence type="ECO:0000256" key="4">
    <source>
        <dbReference type="ARBA" id="ARBA00025613"/>
    </source>
</evidence>
<feature type="domain" description="AAA+ ATPase" evidence="6">
    <location>
        <begin position="121"/>
        <end position="264"/>
    </location>
</feature>
<dbReference type="CDD" id="cd19499">
    <property type="entry name" value="RecA-like_ClpB_Hsp104-like"/>
    <property type="match status" value="1"/>
</dbReference>
<feature type="compositionally biased region" description="Low complexity" evidence="5">
    <location>
        <begin position="1"/>
        <end position="12"/>
    </location>
</feature>
<dbReference type="InterPro" id="IPR041546">
    <property type="entry name" value="ClpA/ClpB_AAA_lid"/>
</dbReference>
<accession>A0A2I2ACG8</accession>
<dbReference type="Gene3D" id="3.40.50.300">
    <property type="entry name" value="P-loop containing nucleotide triphosphate hydrolases"/>
    <property type="match status" value="2"/>
</dbReference>
<sequence>MADNFTNDNNNNNDDDMFNFLGIEPPEDDGDDDDNSTDNNDDDSIALFTDEDLKKVLTPKQLEELNIEENKRRRDMGSFSIEKGLPECLSDLGKNLNEEKPVVFFRDEVISEILQGLSTKNHSNIMLVGPTGVGKTAIIKEIARQLKLYKSMPQKILGDDTFIAELQLGGLLAGTRYRGDLEERMQRIITYLQNSANQVILYIDEIHQLITNRNLSEVAEQIKPLLTDGKVQIIGSTTTQEYRFLQKNPAFNRRFSEVNIPELTHEQTFNVLQKLIPQYQDYYGYDTSLSDAFLEQVINLSEKHKIFLASNQPDLAISLLDRILALSHFKKLANQDERPIQLTKDSVEIKEIETKLLKKPAKQKLNLNNFRSLLNKELIGQAKAKQELLSVVKSLILNIRHSGRPQSLLFAGPSGTGKTQAAKILTKFLLNREDSLININMTEYSTADSIYKLIGNIPNQYDKTAQVLPLDSLKSNPYQVILLDEFEKAHPTVQKIFMQALDEGHIRMNDGSQLDFSQAIVIHTSNAGSEEFKDEQKHIGFVESKLADQDLSRILSKYFSPELLNRMEHVVNFNPLTKAEYQQILQLELVKQLKHLRTKNDNVTIVGAIPTQATNTIQKLADKTYDPLKNGRPAKRVINEYLENLIFKQVDFTLDCNQID</sequence>
<dbReference type="InterPro" id="IPR050130">
    <property type="entry name" value="ClpA_ClpB"/>
</dbReference>
<keyword evidence="3" id="KW-0067">ATP-binding</keyword>
<dbReference type="GO" id="GO:0016887">
    <property type="term" value="F:ATP hydrolysis activity"/>
    <property type="evidence" value="ECO:0007669"/>
    <property type="project" value="InterPro"/>
</dbReference>
<evidence type="ECO:0000256" key="1">
    <source>
        <dbReference type="ARBA" id="ARBA00022737"/>
    </source>
</evidence>
<dbReference type="PANTHER" id="PTHR11638">
    <property type="entry name" value="ATP-DEPENDENT CLP PROTEASE"/>
    <property type="match status" value="1"/>
</dbReference>
<evidence type="ECO:0000313" key="7">
    <source>
        <dbReference type="EMBL" id="PLA77085.1"/>
    </source>
</evidence>
<organism evidence="7 8">
    <name type="scientific">Ligilactobacillus agilis</name>
    <dbReference type="NCBI Taxonomy" id="1601"/>
    <lineage>
        <taxon>Bacteria</taxon>
        <taxon>Bacillati</taxon>
        <taxon>Bacillota</taxon>
        <taxon>Bacilli</taxon>
        <taxon>Lactobacillales</taxon>
        <taxon>Lactobacillaceae</taxon>
        <taxon>Ligilactobacillus</taxon>
    </lineage>
</organism>
<dbReference type="EMBL" id="PKGI01000014">
    <property type="protein sequence ID" value="PLA77085.1"/>
    <property type="molecule type" value="Genomic_DNA"/>
</dbReference>
<dbReference type="GO" id="GO:0005524">
    <property type="term" value="F:ATP binding"/>
    <property type="evidence" value="ECO:0007669"/>
    <property type="project" value="UniProtKB-KW"/>
</dbReference>
<dbReference type="SMART" id="SM00382">
    <property type="entry name" value="AAA"/>
    <property type="match status" value="2"/>
</dbReference>
<feature type="domain" description="AAA+ ATPase" evidence="6">
    <location>
        <begin position="404"/>
        <end position="543"/>
    </location>
</feature>
<dbReference type="Pfam" id="PF00004">
    <property type="entry name" value="AAA"/>
    <property type="match status" value="1"/>
</dbReference>
<dbReference type="Proteomes" id="UP000234579">
    <property type="component" value="Unassembled WGS sequence"/>
</dbReference>
<evidence type="ECO:0000313" key="8">
    <source>
        <dbReference type="Proteomes" id="UP000234579"/>
    </source>
</evidence>
<keyword evidence="1" id="KW-0677">Repeat</keyword>
<evidence type="ECO:0000256" key="2">
    <source>
        <dbReference type="ARBA" id="ARBA00022741"/>
    </source>
</evidence>
<protein>
    <recommendedName>
        <fullName evidence="6">AAA+ ATPase domain-containing protein</fullName>
    </recommendedName>
</protein>
<dbReference type="InterPro" id="IPR003593">
    <property type="entry name" value="AAA+_ATPase"/>
</dbReference>
<dbReference type="Pfam" id="PF07724">
    <property type="entry name" value="AAA_2"/>
    <property type="match status" value="1"/>
</dbReference>
<feature type="region of interest" description="Disordered" evidence="5">
    <location>
        <begin position="1"/>
        <end position="45"/>
    </location>
</feature>
<dbReference type="InterPro" id="IPR001270">
    <property type="entry name" value="ClpA/B"/>
</dbReference>
<proteinExistence type="predicted"/>
<dbReference type="GO" id="GO:0034605">
    <property type="term" value="P:cellular response to heat"/>
    <property type="evidence" value="ECO:0007669"/>
    <property type="project" value="TreeGrafter"/>
</dbReference>
<dbReference type="Gene3D" id="1.10.8.60">
    <property type="match status" value="1"/>
</dbReference>
<evidence type="ECO:0000256" key="3">
    <source>
        <dbReference type="ARBA" id="ARBA00022840"/>
    </source>
</evidence>
<reference evidence="8" key="1">
    <citation type="submission" date="2017-12" db="EMBL/GenBank/DDBJ databases">
        <authorList>
            <person name="Christensen H."/>
        </authorList>
    </citation>
    <scope>NUCLEOTIDE SEQUENCE [LARGE SCALE GENOMIC DNA]</scope>
    <source>
        <strain evidence="8">268A</strain>
    </source>
</reference>
<dbReference type="InterPro" id="IPR003959">
    <property type="entry name" value="ATPase_AAA_core"/>
</dbReference>
<dbReference type="PANTHER" id="PTHR11638:SF18">
    <property type="entry name" value="HEAT SHOCK PROTEIN 104"/>
    <property type="match status" value="1"/>
</dbReference>
<dbReference type="RefSeq" id="WP_101811436.1">
    <property type="nucleotide sequence ID" value="NZ_PKGI01000014.1"/>
</dbReference>
<feature type="compositionally biased region" description="Acidic residues" evidence="5">
    <location>
        <begin position="25"/>
        <end position="44"/>
    </location>
</feature>